<evidence type="ECO:0000313" key="1">
    <source>
        <dbReference type="EMBL" id="KAL2341480.1"/>
    </source>
</evidence>
<dbReference type="InterPro" id="IPR036047">
    <property type="entry name" value="F-box-like_dom_sf"/>
</dbReference>
<sequence>MKVLLQLRRVCKSWKMLISNPGFAKNQFPRSVAGATRLIATINSDRHILRSCPLRSVLNDGTIISTELKPPLPLPNSDKTTLLIGGSCNDILCLATVNFVLVWNPTIAKFKTLPLPVAGRRVQNLGFGYDNFEGLFVSRGYSVNTSVHVWLMGEHGIKESWTRLFTFHPKLESLGYVCNVNDVYETLRNKKKKKKKPLRAVCIFEDGQVLFDCYGTFLYNPLHKTLSD</sequence>
<dbReference type="SUPFAM" id="SSF81383">
    <property type="entry name" value="F-box domain"/>
    <property type="match status" value="1"/>
</dbReference>
<dbReference type="EMBL" id="JBGMDY010000003">
    <property type="protein sequence ID" value="KAL2341480.1"/>
    <property type="molecule type" value="Genomic_DNA"/>
</dbReference>
<evidence type="ECO:0008006" key="3">
    <source>
        <dbReference type="Google" id="ProtNLM"/>
    </source>
</evidence>
<accession>A0ABD1N2Q4</accession>
<dbReference type="PANTHER" id="PTHR31790">
    <property type="entry name" value="OS02G0783600 PROTEIN"/>
    <property type="match status" value="1"/>
</dbReference>
<organism evidence="1 2">
    <name type="scientific">Flemingia macrophylla</name>
    <dbReference type="NCBI Taxonomy" id="520843"/>
    <lineage>
        <taxon>Eukaryota</taxon>
        <taxon>Viridiplantae</taxon>
        <taxon>Streptophyta</taxon>
        <taxon>Embryophyta</taxon>
        <taxon>Tracheophyta</taxon>
        <taxon>Spermatophyta</taxon>
        <taxon>Magnoliopsida</taxon>
        <taxon>eudicotyledons</taxon>
        <taxon>Gunneridae</taxon>
        <taxon>Pentapetalae</taxon>
        <taxon>rosids</taxon>
        <taxon>fabids</taxon>
        <taxon>Fabales</taxon>
        <taxon>Fabaceae</taxon>
        <taxon>Papilionoideae</taxon>
        <taxon>50 kb inversion clade</taxon>
        <taxon>NPAAA clade</taxon>
        <taxon>indigoferoid/millettioid clade</taxon>
        <taxon>Phaseoleae</taxon>
        <taxon>Flemingia</taxon>
    </lineage>
</organism>
<evidence type="ECO:0000313" key="2">
    <source>
        <dbReference type="Proteomes" id="UP001603857"/>
    </source>
</evidence>
<proteinExistence type="predicted"/>
<comment type="caution">
    <text evidence="1">The sequence shown here is derived from an EMBL/GenBank/DDBJ whole genome shotgun (WGS) entry which is preliminary data.</text>
</comment>
<gene>
    <name evidence="1" type="ORF">Fmac_009420</name>
</gene>
<protein>
    <recommendedName>
        <fullName evidence="3">F-box protein</fullName>
    </recommendedName>
</protein>
<dbReference type="InterPro" id="IPR052361">
    <property type="entry name" value="F-box_domain"/>
</dbReference>
<dbReference type="PANTHER" id="PTHR31790:SF230">
    <property type="entry name" value="PROTEIN, PUTATIVE-RELATED"/>
    <property type="match status" value="1"/>
</dbReference>
<dbReference type="Proteomes" id="UP001603857">
    <property type="component" value="Unassembled WGS sequence"/>
</dbReference>
<keyword evidence="2" id="KW-1185">Reference proteome</keyword>
<dbReference type="AlphaFoldDB" id="A0ABD1N2Q4"/>
<name>A0ABD1N2Q4_9FABA</name>
<reference evidence="1 2" key="1">
    <citation type="submission" date="2024-08" db="EMBL/GenBank/DDBJ databases">
        <title>Insights into the chromosomal genome structure of Flemingia macrophylla.</title>
        <authorList>
            <person name="Ding Y."/>
            <person name="Zhao Y."/>
            <person name="Bi W."/>
            <person name="Wu M."/>
            <person name="Zhao G."/>
            <person name="Gong Y."/>
            <person name="Li W."/>
            <person name="Zhang P."/>
        </authorList>
    </citation>
    <scope>NUCLEOTIDE SEQUENCE [LARGE SCALE GENOMIC DNA]</scope>
    <source>
        <strain evidence="1">DYQJB</strain>
        <tissue evidence="1">Leaf</tissue>
    </source>
</reference>